<dbReference type="OrthoDB" id="5422579at2759"/>
<organism evidence="2 3">
    <name type="scientific">Gnomoniopsis smithogilvyi</name>
    <dbReference type="NCBI Taxonomy" id="1191159"/>
    <lineage>
        <taxon>Eukaryota</taxon>
        <taxon>Fungi</taxon>
        <taxon>Dikarya</taxon>
        <taxon>Ascomycota</taxon>
        <taxon>Pezizomycotina</taxon>
        <taxon>Sordariomycetes</taxon>
        <taxon>Sordariomycetidae</taxon>
        <taxon>Diaporthales</taxon>
        <taxon>Gnomoniaceae</taxon>
        <taxon>Gnomoniopsis</taxon>
    </lineage>
</organism>
<name>A0A9W9CW75_9PEZI</name>
<sequence>MVTITCPDVEHDQTSSALSFQNKLSIDESPPMDPLSKVPIELLAHIVSFLEHEDAAKLRATNGTMRALVSEKTFEKIHVYYRDDDFAMVRYLSRDPVYSRCIKTLILHGDVLPTVPACKDYIERKIYADKEYNRDLREVGFRPSQFPPRPILSKEELRESHRRLSLHQHQQTQIFSNNSDYDFFMEVVPKLCNLQHVFVAIGNEFCPGRHGPSMLNTPACSYRNSWLWRTRSKGTRQVDSVLMALAISPTRERLRRLQLSAFSWDFINQLNNSPSKLDQVIDVCRSLTSFEISTRSALPDANAFQEYEFLTEDHIRDCREAVSKGSLRKILESMSHLRTLTVRFADLYYEIDRLFPDSQGIPAAMNAFLPAGYHWMHLEKVEFQTIECTSQQILDFLERHASTLKKAMFRNIRLIGTSWLVFLPQVRELMCRLPLSGLLGNTWFTGYLFGESTEASTPREYWHTDEDPFHYSPHEGPLAWRIIYYLNSESAILPLGPSNSLVKQFDLYDGSEGLGDEDDSDWMVETCDQWWMTHQSPVAADHDFYD</sequence>
<dbReference type="InterPro" id="IPR036047">
    <property type="entry name" value="F-box-like_dom_sf"/>
</dbReference>
<comment type="caution">
    <text evidence="2">The sequence shown here is derived from an EMBL/GenBank/DDBJ whole genome shotgun (WGS) entry which is preliminary data.</text>
</comment>
<evidence type="ECO:0000313" key="2">
    <source>
        <dbReference type="EMBL" id="KAJ4390843.1"/>
    </source>
</evidence>
<evidence type="ECO:0000259" key="1">
    <source>
        <dbReference type="PROSITE" id="PS50181"/>
    </source>
</evidence>
<keyword evidence="3" id="KW-1185">Reference proteome</keyword>
<protein>
    <recommendedName>
        <fullName evidence="1">F-box domain-containing protein</fullName>
    </recommendedName>
</protein>
<dbReference type="PROSITE" id="PS50181">
    <property type="entry name" value="FBOX"/>
    <property type="match status" value="1"/>
</dbReference>
<dbReference type="AlphaFoldDB" id="A0A9W9CW75"/>
<feature type="domain" description="F-box" evidence="1">
    <location>
        <begin position="32"/>
        <end position="77"/>
    </location>
</feature>
<reference evidence="2" key="1">
    <citation type="submission" date="2022-10" db="EMBL/GenBank/DDBJ databases">
        <title>Tapping the CABI collections for fungal endophytes: first genome assemblies for Collariella, Neodidymelliopsis, Ascochyta clinopodiicola, Didymella pomorum, Didymosphaeria variabile, Neocosmospora piperis and Neocucurbitaria cava.</title>
        <authorList>
            <person name="Hill R."/>
        </authorList>
    </citation>
    <scope>NUCLEOTIDE SEQUENCE</scope>
    <source>
        <strain evidence="2">IMI 355082</strain>
    </source>
</reference>
<dbReference type="InterPro" id="IPR001810">
    <property type="entry name" value="F-box_dom"/>
</dbReference>
<gene>
    <name evidence="2" type="ORF">N0V93_004442</name>
</gene>
<accession>A0A9W9CW75</accession>
<dbReference type="EMBL" id="JAPEVB010000003">
    <property type="protein sequence ID" value="KAJ4390843.1"/>
    <property type="molecule type" value="Genomic_DNA"/>
</dbReference>
<proteinExistence type="predicted"/>
<dbReference type="Proteomes" id="UP001140453">
    <property type="component" value="Unassembled WGS sequence"/>
</dbReference>
<dbReference type="SUPFAM" id="SSF81383">
    <property type="entry name" value="F-box domain"/>
    <property type="match status" value="1"/>
</dbReference>
<evidence type="ECO:0000313" key="3">
    <source>
        <dbReference type="Proteomes" id="UP001140453"/>
    </source>
</evidence>